<keyword evidence="2" id="KW-1185">Reference proteome</keyword>
<dbReference type="RefSeq" id="WP_256550046.1">
    <property type="nucleotide sequence ID" value="NZ_CP101751.1"/>
</dbReference>
<reference evidence="1" key="1">
    <citation type="submission" date="2022-07" db="EMBL/GenBank/DDBJ databases">
        <title>Isolation, identification, and degradation of a PFOSA degrading strain from sewage treatment plant.</title>
        <authorList>
            <person name="Zhang L."/>
            <person name="Huo Y."/>
        </authorList>
    </citation>
    <scope>NUCLEOTIDE SEQUENCE</scope>
    <source>
        <strain evidence="1">C1</strain>
    </source>
</reference>
<dbReference type="Proteomes" id="UP001059844">
    <property type="component" value="Chromosome"/>
</dbReference>
<proteinExistence type="predicted"/>
<dbReference type="EMBL" id="CP101751">
    <property type="protein sequence ID" value="UUC44372.1"/>
    <property type="molecule type" value="Genomic_DNA"/>
</dbReference>
<gene>
    <name evidence="1" type="ORF">NOX80_12085</name>
</gene>
<name>A0ABY5IS50_9FLAO</name>
<evidence type="ECO:0000313" key="1">
    <source>
        <dbReference type="EMBL" id="UUC44372.1"/>
    </source>
</evidence>
<sequence>MEKIKTFLDIVFEKEQIAQDLKRDKDNIEKYNEFVVNELNIYCEDPYDADLKRKVEFNIMGKMISPLSDRFYEESKNCPYPASRYLFKISEYNNEKYGTVWACYVSFSDPDDEIKKINECFLVASINGELKIVSDFILSSDAKQWRHVDGDEDKSLRLNNLGTPVKVERYVEPTDEWSLKAYLKDK</sequence>
<protein>
    <submittedName>
        <fullName evidence="1">Uncharacterized protein</fullName>
    </submittedName>
</protein>
<evidence type="ECO:0000313" key="2">
    <source>
        <dbReference type="Proteomes" id="UP001059844"/>
    </source>
</evidence>
<organism evidence="1 2">
    <name type="scientific">Flavobacterium cerinum</name>
    <dbReference type="NCBI Taxonomy" id="2502784"/>
    <lineage>
        <taxon>Bacteria</taxon>
        <taxon>Pseudomonadati</taxon>
        <taxon>Bacteroidota</taxon>
        <taxon>Flavobacteriia</taxon>
        <taxon>Flavobacteriales</taxon>
        <taxon>Flavobacteriaceae</taxon>
        <taxon>Flavobacterium</taxon>
    </lineage>
</organism>
<accession>A0ABY5IS50</accession>